<evidence type="ECO:0000313" key="3">
    <source>
        <dbReference type="Proteomes" id="UP000295536"/>
    </source>
</evidence>
<accession>A0A4R3LI00</accession>
<dbReference type="Proteomes" id="UP000315577">
    <property type="component" value="Unassembled WGS sequence"/>
</dbReference>
<dbReference type="Pfam" id="PF04985">
    <property type="entry name" value="Phage_tube"/>
    <property type="match status" value="1"/>
</dbReference>
<name>A0A4R3LI00_9BURK</name>
<comment type="caution">
    <text evidence="1">The sequence shown here is derived from an EMBL/GenBank/DDBJ whole genome shotgun (WGS) entry which is preliminary data.</text>
</comment>
<keyword evidence="4" id="KW-1185">Reference proteome</keyword>
<evidence type="ECO:0000313" key="2">
    <source>
        <dbReference type="EMBL" id="TSE22808.1"/>
    </source>
</evidence>
<sequence>MPIQLPRVLKNMNLFVDGRGYAGRIDEIQLPKLTLKTEEHRAGGMDVPVEIDLGMDKLEAELTISDYDPEVYKLFGLLDLKPVQITIRGAIQAQGEEAKPVVINLRGGWREIDAGTWKPGDKSALKVSVAASYYKLTIDGQEVVEVDAINLVRRVGGVDQMNAIRAAIGL</sequence>
<evidence type="ECO:0000313" key="4">
    <source>
        <dbReference type="Proteomes" id="UP000315577"/>
    </source>
</evidence>
<protein>
    <submittedName>
        <fullName evidence="2">Phage major tail tube protein</fullName>
    </submittedName>
</protein>
<dbReference type="EMBL" id="SMAH01000003">
    <property type="protein sequence ID" value="TCS99108.1"/>
    <property type="molecule type" value="Genomic_DNA"/>
</dbReference>
<dbReference type="InterPro" id="IPR006498">
    <property type="entry name" value="Tail_tube"/>
</dbReference>
<dbReference type="Proteomes" id="UP000295536">
    <property type="component" value="Unassembled WGS sequence"/>
</dbReference>
<reference evidence="2 4" key="2">
    <citation type="submission" date="2019-07" db="EMBL/GenBank/DDBJ databases">
        <title>Tepidimonas ignava SPS-1037 draft genome.</title>
        <authorList>
            <person name="Da Costa M.S."/>
            <person name="Froufe H.J.C."/>
            <person name="Egas C."/>
            <person name="Albuquerque L."/>
        </authorList>
    </citation>
    <scope>NUCLEOTIDE SEQUENCE [LARGE SCALE GENOMIC DNA]</scope>
    <source>
        <strain evidence="2 4">SPS-1037</strain>
    </source>
</reference>
<dbReference type="OrthoDB" id="3078668at2"/>
<organism evidence="1 3">
    <name type="scientific">Tepidimonas ignava</name>
    <dbReference type="NCBI Taxonomy" id="114249"/>
    <lineage>
        <taxon>Bacteria</taxon>
        <taxon>Pseudomonadati</taxon>
        <taxon>Pseudomonadota</taxon>
        <taxon>Betaproteobacteria</taxon>
        <taxon>Burkholderiales</taxon>
        <taxon>Tepidimonas</taxon>
    </lineage>
</organism>
<reference evidence="1 3" key="1">
    <citation type="submission" date="2019-03" db="EMBL/GenBank/DDBJ databases">
        <title>Genomic Encyclopedia of Type Strains, Phase IV (KMG-IV): sequencing the most valuable type-strain genomes for metagenomic binning, comparative biology and taxonomic classification.</title>
        <authorList>
            <person name="Goeker M."/>
        </authorList>
    </citation>
    <scope>NUCLEOTIDE SEQUENCE [LARGE SCALE GENOMIC DNA]</scope>
    <source>
        <strain evidence="1 3">DSM 12034</strain>
    </source>
</reference>
<evidence type="ECO:0000313" key="1">
    <source>
        <dbReference type="EMBL" id="TCS99108.1"/>
    </source>
</evidence>
<dbReference type="EMBL" id="VJNC01000004">
    <property type="protein sequence ID" value="TSE22808.1"/>
    <property type="molecule type" value="Genomic_DNA"/>
</dbReference>
<dbReference type="NCBIfam" id="TIGR01611">
    <property type="entry name" value="tail_tube"/>
    <property type="match status" value="1"/>
</dbReference>
<gene>
    <name evidence="1" type="ORF">EDC36_103172</name>
    <name evidence="2" type="ORF">Tigna_00783</name>
</gene>
<proteinExistence type="predicted"/>
<dbReference type="RefSeq" id="WP_132961854.1">
    <property type="nucleotide sequence ID" value="NZ_SMAH01000003.1"/>
</dbReference>
<dbReference type="AlphaFoldDB" id="A0A4R3LI00"/>